<keyword evidence="5" id="KW-0963">Cytoplasm</keyword>
<evidence type="ECO:0000256" key="8">
    <source>
        <dbReference type="ARBA" id="ARBA00022691"/>
    </source>
</evidence>
<protein>
    <recommendedName>
        <fullName evidence="4">Protein-L-isoaspartate O-methyltransferase</fullName>
        <ecNumber evidence="3">2.1.1.77</ecNumber>
    </recommendedName>
    <alternativeName>
        <fullName evidence="11">L-isoaspartyl protein carboxyl methyltransferase</fullName>
    </alternativeName>
    <alternativeName>
        <fullName evidence="9">Protein L-isoaspartyl methyltransferase</fullName>
    </alternativeName>
    <alternativeName>
        <fullName evidence="10">Protein-beta-aspartate methyltransferase</fullName>
    </alternativeName>
</protein>
<dbReference type="PANTHER" id="PTHR11579:SF0">
    <property type="entry name" value="PROTEIN-L-ISOASPARTATE(D-ASPARTATE) O-METHYLTRANSFERASE"/>
    <property type="match status" value="1"/>
</dbReference>
<reference evidence="12 13" key="1">
    <citation type="submission" date="2017-07" db="EMBL/GenBank/DDBJ databases">
        <title>Complete Genome Sequence of the cosmetic ferment Vitreoscilla filiformis (ATCC15551).</title>
        <authorList>
            <person name="Contreras S."/>
            <person name="Sagory-Zalkind P."/>
            <person name="Blanquart H."/>
            <person name="Iltis A."/>
            <person name="Morand S.C."/>
        </authorList>
    </citation>
    <scope>NUCLEOTIDE SEQUENCE [LARGE SCALE GENOMIC DNA]</scope>
    <source>
        <strain evidence="12 13">ATCC 15551</strain>
    </source>
</reference>
<accession>A0A221KFF1</accession>
<sequence>MDVPASVRDALGDDKAAMRLRMVRWLCAQGVRDERVLRALAAVPRHRFVNSALWDQAYEDTSLPIGYGQTISKPSVVARMLEWLLLGRNAQTLGHLGRVLEIGSGCGYQTRVLSLLAPMVVSAERLQPLHHLAVEHLRRWRVPGAGDCVLVFQDGSAGVAPHAPFDSIVAAASAECIPPAWLEQLRIGGRLVAPVQAPNGAGQVLLIVDRTPQGWQTLQGEGVQFVPLKSGTA</sequence>
<proteinExistence type="inferred from homology"/>
<dbReference type="Gene3D" id="3.40.50.150">
    <property type="entry name" value="Vaccinia Virus protein VP39"/>
    <property type="match status" value="1"/>
</dbReference>
<evidence type="ECO:0000256" key="4">
    <source>
        <dbReference type="ARBA" id="ARBA00013346"/>
    </source>
</evidence>
<evidence type="ECO:0000256" key="6">
    <source>
        <dbReference type="ARBA" id="ARBA00022603"/>
    </source>
</evidence>
<keyword evidence="6 12" id="KW-0489">Methyltransferase</keyword>
<organism evidence="12 13">
    <name type="scientific">Vitreoscilla filiformis</name>
    <dbReference type="NCBI Taxonomy" id="63"/>
    <lineage>
        <taxon>Bacteria</taxon>
        <taxon>Pseudomonadati</taxon>
        <taxon>Pseudomonadota</taxon>
        <taxon>Betaproteobacteria</taxon>
        <taxon>Neisseriales</taxon>
        <taxon>Neisseriaceae</taxon>
        <taxon>Vitreoscilla</taxon>
    </lineage>
</organism>
<dbReference type="InterPro" id="IPR029063">
    <property type="entry name" value="SAM-dependent_MTases_sf"/>
</dbReference>
<dbReference type="SUPFAM" id="SSF53335">
    <property type="entry name" value="S-adenosyl-L-methionine-dependent methyltransferases"/>
    <property type="match status" value="1"/>
</dbReference>
<evidence type="ECO:0000256" key="1">
    <source>
        <dbReference type="ARBA" id="ARBA00004496"/>
    </source>
</evidence>
<dbReference type="KEGG" id="vff:VITFI_CDS1799"/>
<dbReference type="GO" id="GO:0032259">
    <property type="term" value="P:methylation"/>
    <property type="evidence" value="ECO:0007669"/>
    <property type="project" value="UniProtKB-KW"/>
</dbReference>
<dbReference type="InterPro" id="IPR000682">
    <property type="entry name" value="PCMT"/>
</dbReference>
<evidence type="ECO:0000256" key="7">
    <source>
        <dbReference type="ARBA" id="ARBA00022679"/>
    </source>
</evidence>
<evidence type="ECO:0000256" key="3">
    <source>
        <dbReference type="ARBA" id="ARBA00011890"/>
    </source>
</evidence>
<evidence type="ECO:0000256" key="5">
    <source>
        <dbReference type="ARBA" id="ARBA00022490"/>
    </source>
</evidence>
<evidence type="ECO:0000313" key="13">
    <source>
        <dbReference type="Proteomes" id="UP000199729"/>
    </source>
</evidence>
<gene>
    <name evidence="12" type="ORF">VITFI_CDS1799</name>
</gene>
<name>A0A221KFF1_VITFI</name>
<dbReference type="GO" id="GO:0005737">
    <property type="term" value="C:cytoplasm"/>
    <property type="evidence" value="ECO:0007669"/>
    <property type="project" value="UniProtKB-SubCell"/>
</dbReference>
<evidence type="ECO:0000256" key="10">
    <source>
        <dbReference type="ARBA" id="ARBA00031323"/>
    </source>
</evidence>
<dbReference type="PANTHER" id="PTHR11579">
    <property type="entry name" value="PROTEIN-L-ISOASPARTATE O-METHYLTRANSFERASE"/>
    <property type="match status" value="1"/>
</dbReference>
<dbReference type="Proteomes" id="UP000199729">
    <property type="component" value="Chromosome"/>
</dbReference>
<evidence type="ECO:0000256" key="11">
    <source>
        <dbReference type="ARBA" id="ARBA00031350"/>
    </source>
</evidence>
<dbReference type="EC" id="2.1.1.77" evidence="3"/>
<dbReference type="EMBL" id="CP022423">
    <property type="protein sequence ID" value="ASM77577.1"/>
    <property type="molecule type" value="Genomic_DNA"/>
</dbReference>
<evidence type="ECO:0000313" key="12">
    <source>
        <dbReference type="EMBL" id="ASM77577.1"/>
    </source>
</evidence>
<keyword evidence="13" id="KW-1185">Reference proteome</keyword>
<comment type="similarity">
    <text evidence="2">Belongs to the methyltransferase superfamily. L-isoaspartyl/D-aspartyl protein methyltransferase family.</text>
</comment>
<keyword evidence="8" id="KW-0949">S-adenosyl-L-methionine</keyword>
<keyword evidence="7 12" id="KW-0808">Transferase</keyword>
<dbReference type="GO" id="GO:0004719">
    <property type="term" value="F:protein-L-isoaspartate (D-aspartate) O-methyltransferase activity"/>
    <property type="evidence" value="ECO:0007669"/>
    <property type="project" value="UniProtKB-EC"/>
</dbReference>
<comment type="subcellular location">
    <subcellularLocation>
        <location evidence="1">Cytoplasm</location>
    </subcellularLocation>
</comment>
<dbReference type="CDD" id="cd02440">
    <property type="entry name" value="AdoMet_MTases"/>
    <property type="match status" value="1"/>
</dbReference>
<dbReference type="Pfam" id="PF01135">
    <property type="entry name" value="PCMT"/>
    <property type="match status" value="1"/>
</dbReference>
<dbReference type="AlphaFoldDB" id="A0A221KFF1"/>
<evidence type="ECO:0000256" key="2">
    <source>
        <dbReference type="ARBA" id="ARBA00005369"/>
    </source>
</evidence>
<evidence type="ECO:0000256" key="9">
    <source>
        <dbReference type="ARBA" id="ARBA00030757"/>
    </source>
</evidence>